<comment type="caution">
    <text evidence="1">The sequence shown here is derived from an EMBL/GenBank/DDBJ whole genome shotgun (WGS) entry which is preliminary data.</text>
</comment>
<proteinExistence type="predicted"/>
<name>A0AC61RZN1_9FIRM</name>
<accession>A0AC61RZN1</accession>
<keyword evidence="2" id="KW-1185">Reference proteome</keyword>
<evidence type="ECO:0000313" key="2">
    <source>
        <dbReference type="Proteomes" id="UP000304953"/>
    </source>
</evidence>
<gene>
    <name evidence="1" type="ORF">E5329_05880</name>
</gene>
<protein>
    <submittedName>
        <fullName evidence="1">SMC family ATPase</fullName>
    </submittedName>
</protein>
<dbReference type="EMBL" id="SRYA01000009">
    <property type="protein sequence ID" value="TGY97201.1"/>
    <property type="molecule type" value="Genomic_DNA"/>
</dbReference>
<sequence length="941" mass="108247">MKPVKLVMSAFGSYAGKATIDFADADRGVFLITGDTGAGKTTIFDAITYALYDQTSGGKREGDMMRSQYADPDTPTFVELTFLYGGKEYKIQRNPNYQRTSRRKNKEGEYTLTKESASVTLWMPDGREFPGKIREINEKIIEILGVGAQQFTQIAMIAQGEFIKLLHASSKERKEIFARIFDTNVYAVLQMKLRDQSKALYGKLEDNRKLCSHEIQGVFCLPNSSYAAEWEDCCGRLETNPSQILETLGSFLEEMEKREKEIKNKESENRKQSEENAWSIRQAKEVNQLFQQAEKSEEELNARTKLLEQQNQQEKEETGKLRELCLQLEKRLPELSGQIAEWTNLLPKYEALKEAKEAVLSAQKERQASEKELQQAKKKLENIQDMMQQAREQIGKLEEETAKIPALTETKKELTTRQSLLEEMSETCKRLQKSEKKQKQEQEKLQQALLLFQEKSREYEEKNRFFIQEQAGILAQNLRDGQPCPVCGAKQHPNKAALSPHAVTKQQVELAKEEREQADLNMNQYREAFQKIQKSCETERSLLMQDGIRMFGEGFQPEMIKPALAECMKQQQKTAAALEEAQRQEKLFKQLEKRQEKLAEEEKQLGQQQEEMVKNQYEAKLLFETSSQALELIQKELPFLEIRELQQQLKKAQTEKASLEDKKTAAELSLQKLRQDIAESQGMLTEQKKNRKLLMEQLKDKKRVETEGLMEHSRQLEKEGKVLEKEKLKLAAGKARNQQAKQQLAKLYQEREALKQRYELISNLDKTANGNLPQHIRLDFQTYVQRRYFYSIIGEANRRLVKINGNRFMLRCRRVEHLGRQGEAGLDLDVYDLVTDKVRDVKTLSGGESFLAALSMALGMADVIQNTAGRVHLDTMFIDEGFGSLDEEARDCAIGILNELAGDSRLVGIISHVTELKEQIDRKLVVKKTDQGSRVKWVVEN</sequence>
<organism evidence="1 2">
    <name type="scientific">Petralouisia muris</name>
    <dbReference type="NCBI Taxonomy" id="3032872"/>
    <lineage>
        <taxon>Bacteria</taxon>
        <taxon>Bacillati</taxon>
        <taxon>Bacillota</taxon>
        <taxon>Clostridia</taxon>
        <taxon>Lachnospirales</taxon>
        <taxon>Lachnospiraceae</taxon>
        <taxon>Petralouisia</taxon>
    </lineage>
</organism>
<evidence type="ECO:0000313" key="1">
    <source>
        <dbReference type="EMBL" id="TGY97201.1"/>
    </source>
</evidence>
<dbReference type="Proteomes" id="UP000304953">
    <property type="component" value="Unassembled WGS sequence"/>
</dbReference>
<reference evidence="1" key="1">
    <citation type="submission" date="2019-04" db="EMBL/GenBank/DDBJ databases">
        <title>Microbes associate with the intestines of laboratory mice.</title>
        <authorList>
            <person name="Navarre W."/>
            <person name="Wong E."/>
            <person name="Huang K."/>
            <person name="Tropini C."/>
            <person name="Ng K."/>
            <person name="Yu B."/>
        </authorList>
    </citation>
    <scope>NUCLEOTIDE SEQUENCE</scope>
    <source>
        <strain evidence="1">NM01_1-7b</strain>
    </source>
</reference>